<feature type="region of interest" description="Disordered" evidence="1">
    <location>
        <begin position="1"/>
        <end position="84"/>
    </location>
</feature>
<protein>
    <submittedName>
        <fullName evidence="2">Uncharacterized protein</fullName>
    </submittedName>
</protein>
<evidence type="ECO:0000256" key="1">
    <source>
        <dbReference type="SAM" id="MobiDB-lite"/>
    </source>
</evidence>
<name>A0A5A9ZKG2_9ACTN</name>
<reference evidence="2 3" key="1">
    <citation type="submission" date="2019-05" db="EMBL/GenBank/DDBJ databases">
        <authorList>
            <person name="Hariharan J."/>
            <person name="Choudoir M.J."/>
            <person name="Diebold P."/>
            <person name="Panke-Buisse K."/>
            <person name="Buckley D.H."/>
        </authorList>
    </citation>
    <scope>NUCLEOTIDE SEQUENCE [LARGE SCALE GENOMIC DNA]</scope>
    <source>
        <strain evidence="2 3">SUN51</strain>
    </source>
</reference>
<accession>A0A5A9ZKG2</accession>
<sequence length="84" mass="8072">MDAADAAGDGVLGLPQDRHALTRGGGTADGGTADGGTADGGTADGRPPGAGGRAVQAYVEPAVRSASTTARIEGRRSASARHTA</sequence>
<gene>
    <name evidence="2" type="ORF">FGF04_38135</name>
</gene>
<organism evidence="2 3">
    <name type="scientific">Streptomyces apricus</name>
    <dbReference type="NCBI Taxonomy" id="1828112"/>
    <lineage>
        <taxon>Bacteria</taxon>
        <taxon>Bacillati</taxon>
        <taxon>Actinomycetota</taxon>
        <taxon>Actinomycetes</taxon>
        <taxon>Kitasatosporales</taxon>
        <taxon>Streptomycetaceae</taxon>
        <taxon>Streptomyces</taxon>
    </lineage>
</organism>
<dbReference type="AlphaFoldDB" id="A0A5A9ZKG2"/>
<comment type="caution">
    <text evidence="2">The sequence shown here is derived from an EMBL/GenBank/DDBJ whole genome shotgun (WGS) entry which is preliminary data.</text>
</comment>
<evidence type="ECO:0000313" key="2">
    <source>
        <dbReference type="EMBL" id="KAA0917804.1"/>
    </source>
</evidence>
<keyword evidence="3" id="KW-1185">Reference proteome</keyword>
<dbReference type="EMBL" id="VDFC01000114">
    <property type="protein sequence ID" value="KAA0917804.1"/>
    <property type="molecule type" value="Genomic_DNA"/>
</dbReference>
<dbReference type="Proteomes" id="UP000324965">
    <property type="component" value="Unassembled WGS sequence"/>
</dbReference>
<evidence type="ECO:0000313" key="3">
    <source>
        <dbReference type="Proteomes" id="UP000324965"/>
    </source>
</evidence>
<feature type="compositionally biased region" description="Gly residues" evidence="1">
    <location>
        <begin position="23"/>
        <end position="52"/>
    </location>
</feature>
<proteinExistence type="predicted"/>